<keyword evidence="2" id="KW-1185">Reference proteome</keyword>
<dbReference type="OrthoDB" id="5889576at2759"/>
<gene>
    <name evidence="1" type="ORF">SVUK_LOCUS20899</name>
</gene>
<evidence type="ECO:0000313" key="2">
    <source>
        <dbReference type="Proteomes" id="UP000270094"/>
    </source>
</evidence>
<dbReference type="Proteomes" id="UP000270094">
    <property type="component" value="Unassembled WGS sequence"/>
</dbReference>
<reference evidence="1 2" key="1">
    <citation type="submission" date="2018-11" db="EMBL/GenBank/DDBJ databases">
        <authorList>
            <consortium name="Pathogen Informatics"/>
        </authorList>
    </citation>
    <scope>NUCLEOTIDE SEQUENCE [LARGE SCALE GENOMIC DNA]</scope>
</reference>
<dbReference type="EMBL" id="UYYB01146941">
    <property type="protein sequence ID" value="VDM85901.1"/>
    <property type="molecule type" value="Genomic_DNA"/>
</dbReference>
<name>A0A3P7JJF7_STRVU</name>
<evidence type="ECO:0000313" key="1">
    <source>
        <dbReference type="EMBL" id="VDM85901.1"/>
    </source>
</evidence>
<sequence length="85" mass="9668">MEPSRLPPTLHDCISNGILQMDNAAKLILAKMRREQFNEAAYYEFIRSDVALRATPTYGSLNRPFGPSIELLWGIANRMTVRLDT</sequence>
<organism evidence="1 2">
    <name type="scientific">Strongylus vulgaris</name>
    <name type="common">Blood worm</name>
    <dbReference type="NCBI Taxonomy" id="40348"/>
    <lineage>
        <taxon>Eukaryota</taxon>
        <taxon>Metazoa</taxon>
        <taxon>Ecdysozoa</taxon>
        <taxon>Nematoda</taxon>
        <taxon>Chromadorea</taxon>
        <taxon>Rhabditida</taxon>
        <taxon>Rhabditina</taxon>
        <taxon>Rhabditomorpha</taxon>
        <taxon>Strongyloidea</taxon>
        <taxon>Strongylidae</taxon>
        <taxon>Strongylus</taxon>
    </lineage>
</organism>
<accession>A0A3P7JJF7</accession>
<protein>
    <submittedName>
        <fullName evidence="1">Uncharacterized protein</fullName>
    </submittedName>
</protein>
<proteinExistence type="predicted"/>
<dbReference type="AlphaFoldDB" id="A0A3P7JJF7"/>